<name>A0A6M7TRN4_9HYPH</name>
<organism evidence="1 2">
    <name type="scientific">Mesorhizobium jarvisii</name>
    <dbReference type="NCBI Taxonomy" id="1777867"/>
    <lineage>
        <taxon>Bacteria</taxon>
        <taxon>Pseudomonadati</taxon>
        <taxon>Pseudomonadota</taxon>
        <taxon>Alphaproteobacteria</taxon>
        <taxon>Hyphomicrobiales</taxon>
        <taxon>Phyllobacteriaceae</taxon>
        <taxon>Mesorhizobium</taxon>
    </lineage>
</organism>
<keyword evidence="2" id="KW-1185">Reference proteome</keyword>
<sequence length="77" mass="8357">MAGDLTSGAPKPVDAMFSFRGLDQQMGGSRPDLDHLTAHRPSVLLRSWELGGASRSWPARMRHRLPGIGGNFLAQTD</sequence>
<reference evidence="1 2" key="1">
    <citation type="submission" date="2018-09" db="EMBL/GenBank/DDBJ databases">
        <title>Mesorhizobium carmichaelinearum sp. nov. isolated from Carmichaelinea spp. root nodules in New Zealand.</title>
        <authorList>
            <person name="De Meyer S.E."/>
        </authorList>
    </citation>
    <scope>NUCLEOTIDE SEQUENCE [LARGE SCALE GENOMIC DNA]</scope>
    <source>
        <strain evidence="1 2">LMG 28313</strain>
    </source>
</reference>
<comment type="caution">
    <text evidence="1">The sequence shown here is derived from an EMBL/GenBank/DDBJ whole genome shotgun (WGS) entry which is preliminary data.</text>
</comment>
<dbReference type="EMBL" id="QZXA01000015">
    <property type="protein sequence ID" value="RJT29382.1"/>
    <property type="molecule type" value="Genomic_DNA"/>
</dbReference>
<protein>
    <submittedName>
        <fullName evidence="1">Uncharacterized protein</fullName>
    </submittedName>
</protein>
<evidence type="ECO:0000313" key="1">
    <source>
        <dbReference type="EMBL" id="RJT29382.1"/>
    </source>
</evidence>
<dbReference type="Proteomes" id="UP000275530">
    <property type="component" value="Unassembled WGS sequence"/>
</dbReference>
<proteinExistence type="predicted"/>
<gene>
    <name evidence="1" type="ORF">D3242_29380</name>
</gene>
<evidence type="ECO:0000313" key="2">
    <source>
        <dbReference type="Proteomes" id="UP000275530"/>
    </source>
</evidence>
<accession>A0A6M7TRN4</accession>
<dbReference type="AlphaFoldDB" id="A0A6M7TRN4"/>